<evidence type="ECO:0000256" key="1">
    <source>
        <dbReference type="ARBA" id="ARBA00004613"/>
    </source>
</evidence>
<dbReference type="OrthoDB" id="427335at2"/>
<evidence type="ECO:0000313" key="4">
    <source>
        <dbReference type="EMBL" id="ACK71395.1"/>
    </source>
</evidence>
<protein>
    <submittedName>
        <fullName evidence="4">Hemolysin-type calcium-binding region</fullName>
    </submittedName>
</protein>
<evidence type="ECO:0000259" key="3">
    <source>
        <dbReference type="PROSITE" id="PS50222"/>
    </source>
</evidence>
<dbReference type="InterPro" id="IPR036439">
    <property type="entry name" value="Dockerin_dom_sf"/>
</dbReference>
<dbReference type="InterPro" id="IPR018511">
    <property type="entry name" value="Hemolysin-typ_Ca-bd_CS"/>
</dbReference>
<dbReference type="InterPro" id="IPR050557">
    <property type="entry name" value="RTX_toxin/Mannuronan_C5-epim"/>
</dbReference>
<reference evidence="5" key="1">
    <citation type="journal article" date="2011" name="MBio">
        <title>Novel metabolic attributes of the genus Cyanothece, comprising a group of unicellular nitrogen-fixing Cyanobacteria.</title>
        <authorList>
            <person name="Bandyopadhyay A."/>
            <person name="Elvitigala T."/>
            <person name="Welsh E."/>
            <person name="Stockel J."/>
            <person name="Liberton M."/>
            <person name="Min H."/>
            <person name="Sherman L.A."/>
            <person name="Pakrasi H.B."/>
        </authorList>
    </citation>
    <scope>NUCLEOTIDE SEQUENCE [LARGE SCALE GENOMIC DNA]</scope>
    <source>
        <strain evidence="5">PCC 7424</strain>
    </source>
</reference>
<comment type="subcellular location">
    <subcellularLocation>
        <location evidence="1">Secreted</location>
    </subcellularLocation>
</comment>
<dbReference type="Pfam" id="PF00353">
    <property type="entry name" value="HemolysinCabind"/>
    <property type="match status" value="2"/>
</dbReference>
<dbReference type="InterPro" id="IPR001343">
    <property type="entry name" value="Hemolysn_Ca-bd"/>
</dbReference>
<dbReference type="HOGENOM" id="CLU_537173_0_0_3"/>
<evidence type="ECO:0000313" key="5">
    <source>
        <dbReference type="Proteomes" id="UP000002384"/>
    </source>
</evidence>
<dbReference type="InterPro" id="IPR018247">
    <property type="entry name" value="EF_Hand_1_Ca_BS"/>
</dbReference>
<evidence type="ECO:0000256" key="2">
    <source>
        <dbReference type="ARBA" id="ARBA00022525"/>
    </source>
</evidence>
<dbReference type="RefSeq" id="WP_015954992.1">
    <property type="nucleotide sequence ID" value="NC_011729.1"/>
</dbReference>
<dbReference type="InterPro" id="IPR011049">
    <property type="entry name" value="Serralysin-like_metalloprot_C"/>
</dbReference>
<dbReference type="PROSITE" id="PS00018">
    <property type="entry name" value="EF_HAND_1"/>
    <property type="match status" value="1"/>
</dbReference>
<proteinExistence type="predicted"/>
<dbReference type="GO" id="GO:0005576">
    <property type="term" value="C:extracellular region"/>
    <property type="evidence" value="ECO:0007669"/>
    <property type="project" value="UniProtKB-SubCell"/>
</dbReference>
<feature type="domain" description="EF-hand" evidence="3">
    <location>
        <begin position="44"/>
        <end position="66"/>
    </location>
</feature>
<dbReference type="InterPro" id="IPR002048">
    <property type="entry name" value="EF_hand_dom"/>
</dbReference>
<sequence>MNNNLFPYSENSLLSPSNLFSGEAHPDDEHNHNGEIQPLLTVADFNGDGQVNFSDFQDLIPRIGSAMGEEKYHFLYDLNVDEKIDFNDVILAARTWGQSVPLLDQQIAKATQATMRYYGPNGLQNAIADGYLPFTPEAKGHGIHYYNPLLASQVGNLETLDIEHPVGLNYNNQGELVAVFYIRLPKTGQPTEENPLGGLLVDPNDNHPPHYSFEGLTHDDWHHHHSAWVRGIGNLNPEQVYFEEDVPLPLVVSRLENLENNEIELFPNSDQLYNPMFWMLHGWFHSPNPDGTFGTTNPLIAPHALSELGVHGEGHNEPNFDLIPGTDLGEQLIGTSQRERINGFDGDDYINGRDGDDWIWGGYGKDTIIGGHGNDMIYAGPDDDIIYGGKNDDRLFGGSGDDKIWGGQGDDLIRGGLGNDTLWGDYTFEQQGQDRFVLSPEEGTDTIKDFQVQIDKLVLEGGLDRTNLSITQHSNNTWVGLLNNQTTLAILMGVDAIDLTSDSFISA</sequence>
<dbReference type="PANTHER" id="PTHR38340:SF1">
    <property type="entry name" value="S-LAYER PROTEIN"/>
    <property type="match status" value="1"/>
</dbReference>
<dbReference type="SUPFAM" id="SSF51120">
    <property type="entry name" value="beta-Roll"/>
    <property type="match status" value="1"/>
</dbReference>
<gene>
    <name evidence="4" type="ordered locus">PCC7424_2993</name>
</gene>
<keyword evidence="5" id="KW-1185">Reference proteome</keyword>
<keyword evidence="2" id="KW-0964">Secreted</keyword>
<dbReference type="PANTHER" id="PTHR38340">
    <property type="entry name" value="S-LAYER PROTEIN"/>
    <property type="match status" value="1"/>
</dbReference>
<dbReference type="eggNOG" id="COG2931">
    <property type="taxonomic scope" value="Bacteria"/>
</dbReference>
<dbReference type="Gene3D" id="2.150.10.10">
    <property type="entry name" value="Serralysin-like metalloprotease, C-terminal"/>
    <property type="match status" value="2"/>
</dbReference>
<dbReference type="GO" id="GO:0000272">
    <property type="term" value="P:polysaccharide catabolic process"/>
    <property type="evidence" value="ECO:0007669"/>
    <property type="project" value="InterPro"/>
</dbReference>
<dbReference type="STRING" id="65393.PCC7424_2993"/>
<dbReference type="PROSITE" id="PS50222">
    <property type="entry name" value="EF_HAND_2"/>
    <property type="match status" value="1"/>
</dbReference>
<name>B7KA39_GLOC7</name>
<dbReference type="GO" id="GO:0005509">
    <property type="term" value="F:calcium ion binding"/>
    <property type="evidence" value="ECO:0007669"/>
    <property type="project" value="InterPro"/>
</dbReference>
<dbReference type="PROSITE" id="PS00330">
    <property type="entry name" value="HEMOLYSIN_CALCIUM"/>
    <property type="match status" value="1"/>
</dbReference>
<dbReference type="Gene3D" id="1.10.1330.10">
    <property type="entry name" value="Dockerin domain"/>
    <property type="match status" value="1"/>
</dbReference>
<dbReference type="EMBL" id="CP001291">
    <property type="protein sequence ID" value="ACK71395.1"/>
    <property type="molecule type" value="Genomic_DNA"/>
</dbReference>
<dbReference type="Proteomes" id="UP000002384">
    <property type="component" value="Chromosome"/>
</dbReference>
<dbReference type="PRINTS" id="PR00313">
    <property type="entry name" value="CABNDNGRPT"/>
</dbReference>
<accession>B7KA39</accession>
<dbReference type="KEGG" id="cyc:PCC7424_2993"/>
<dbReference type="AlphaFoldDB" id="B7KA39"/>
<organism evidence="4 5">
    <name type="scientific">Gloeothece citriformis (strain PCC 7424)</name>
    <name type="common">Cyanothece sp. (strain PCC 7424)</name>
    <dbReference type="NCBI Taxonomy" id="65393"/>
    <lineage>
        <taxon>Bacteria</taxon>
        <taxon>Bacillati</taxon>
        <taxon>Cyanobacteriota</taxon>
        <taxon>Cyanophyceae</taxon>
        <taxon>Oscillatoriophycideae</taxon>
        <taxon>Chroococcales</taxon>
        <taxon>Aphanothecaceae</taxon>
        <taxon>Gloeothece</taxon>
        <taxon>Gloeothece citriformis</taxon>
    </lineage>
</organism>